<dbReference type="AlphaFoldDB" id="A0AB39UTV8"/>
<accession>A0AB39UTV8</accession>
<name>A0AB39UTV8_9GAMM</name>
<dbReference type="EMBL" id="CP154858">
    <property type="protein sequence ID" value="XDT71722.1"/>
    <property type="molecule type" value="Genomic_DNA"/>
</dbReference>
<organism evidence="1">
    <name type="scientific">Thermohahella caldifontis</name>
    <dbReference type="NCBI Taxonomy" id="3142973"/>
    <lineage>
        <taxon>Bacteria</taxon>
        <taxon>Pseudomonadati</taxon>
        <taxon>Pseudomonadota</taxon>
        <taxon>Gammaproteobacteria</taxon>
        <taxon>Oceanospirillales</taxon>
        <taxon>Hahellaceae</taxon>
        <taxon>Thermohahella</taxon>
    </lineage>
</organism>
<sequence>MDIVRVNEKFPYSECKPGGVLSSSVIGKSFNYDALRPFEGLSAASGIDIAKLADLLGFEVKTLAGFSLYSGSKPGLEPYCFLDDESKELYVFSIGEYQPGRMLCVLDALIRI</sequence>
<dbReference type="RefSeq" id="WP_369600747.1">
    <property type="nucleotide sequence ID" value="NZ_CP154858.1"/>
</dbReference>
<reference evidence="1" key="1">
    <citation type="submission" date="2024-05" db="EMBL/GenBank/DDBJ databases">
        <title>Genome sequencing of novel strain.</title>
        <authorList>
            <person name="Ganbat D."/>
            <person name="Ganbat S."/>
            <person name="Lee S.-J."/>
        </authorList>
    </citation>
    <scope>NUCLEOTIDE SEQUENCE</scope>
    <source>
        <strain evidence="1">SMD15-11</strain>
    </source>
</reference>
<proteinExistence type="predicted"/>
<gene>
    <name evidence="1" type="ORF">AAIA72_13030</name>
</gene>
<protein>
    <submittedName>
        <fullName evidence="1">Uncharacterized protein</fullName>
    </submittedName>
</protein>
<dbReference type="KEGG" id="tcd:AAIA72_13030"/>
<evidence type="ECO:0000313" key="1">
    <source>
        <dbReference type="EMBL" id="XDT71722.1"/>
    </source>
</evidence>